<reference evidence="1 2" key="1">
    <citation type="journal article" date="2023" name="Plants (Basel)">
        <title>Bridging the Gap: Combining Genomics and Transcriptomics Approaches to Understand Stylosanthes scabra, an Orphan Legume from the Brazilian Caatinga.</title>
        <authorList>
            <person name="Ferreira-Neto J.R.C."/>
            <person name="da Silva M.D."/>
            <person name="Binneck E."/>
            <person name="de Melo N.F."/>
            <person name="da Silva R.H."/>
            <person name="de Melo A.L.T.M."/>
            <person name="Pandolfi V."/>
            <person name="Bustamante F.O."/>
            <person name="Brasileiro-Vidal A.C."/>
            <person name="Benko-Iseppon A.M."/>
        </authorList>
    </citation>
    <scope>NUCLEOTIDE SEQUENCE [LARGE SCALE GENOMIC DNA]</scope>
    <source>
        <tissue evidence="1">Leaves</tissue>
    </source>
</reference>
<protein>
    <submittedName>
        <fullName evidence="1">Uncharacterized protein</fullName>
    </submittedName>
</protein>
<name>A0ABU6VPY9_9FABA</name>
<organism evidence="1 2">
    <name type="scientific">Stylosanthes scabra</name>
    <dbReference type="NCBI Taxonomy" id="79078"/>
    <lineage>
        <taxon>Eukaryota</taxon>
        <taxon>Viridiplantae</taxon>
        <taxon>Streptophyta</taxon>
        <taxon>Embryophyta</taxon>
        <taxon>Tracheophyta</taxon>
        <taxon>Spermatophyta</taxon>
        <taxon>Magnoliopsida</taxon>
        <taxon>eudicotyledons</taxon>
        <taxon>Gunneridae</taxon>
        <taxon>Pentapetalae</taxon>
        <taxon>rosids</taxon>
        <taxon>fabids</taxon>
        <taxon>Fabales</taxon>
        <taxon>Fabaceae</taxon>
        <taxon>Papilionoideae</taxon>
        <taxon>50 kb inversion clade</taxon>
        <taxon>dalbergioids sensu lato</taxon>
        <taxon>Dalbergieae</taxon>
        <taxon>Pterocarpus clade</taxon>
        <taxon>Stylosanthes</taxon>
    </lineage>
</organism>
<comment type="caution">
    <text evidence="1">The sequence shown here is derived from an EMBL/GenBank/DDBJ whole genome shotgun (WGS) entry which is preliminary data.</text>
</comment>
<proteinExistence type="predicted"/>
<gene>
    <name evidence="1" type="ORF">PIB30_069041</name>
</gene>
<evidence type="ECO:0000313" key="1">
    <source>
        <dbReference type="EMBL" id="MED6174446.1"/>
    </source>
</evidence>
<dbReference type="EMBL" id="JASCZI010151785">
    <property type="protein sequence ID" value="MED6174446.1"/>
    <property type="molecule type" value="Genomic_DNA"/>
</dbReference>
<evidence type="ECO:0000313" key="2">
    <source>
        <dbReference type="Proteomes" id="UP001341840"/>
    </source>
</evidence>
<sequence>MYLLADDFLQTLNLHRRNHWNPYLFGAKLVAELSSYLLVMPCLNYGPELDHHRFDALNRAAVTEKRRSTGQRSYYLRKVAESEGTMYYLEQGSYTGVSEGTTSQGGTSLHLQEAGCACSSNRSSGSNAG</sequence>
<accession>A0ABU6VPY9</accession>
<keyword evidence="2" id="KW-1185">Reference proteome</keyword>
<dbReference type="Proteomes" id="UP001341840">
    <property type="component" value="Unassembled WGS sequence"/>
</dbReference>